<name>A0A6A4DWZ3_9STRA</name>
<reference evidence="3 4" key="1">
    <citation type="submission" date="2018-08" db="EMBL/GenBank/DDBJ databases">
        <title>Genomic investigation of the strawberry pathogen Phytophthora fragariae indicates pathogenicity is determined by transcriptional variation in three key races.</title>
        <authorList>
            <person name="Adams T.M."/>
            <person name="Armitage A.D."/>
            <person name="Sobczyk M.K."/>
            <person name="Bates H.J."/>
            <person name="Dunwell J.M."/>
            <person name="Nellist C.F."/>
            <person name="Harrison R.J."/>
        </authorList>
    </citation>
    <scope>NUCLEOTIDE SEQUENCE [LARGE SCALE GENOMIC DNA]</scope>
    <source>
        <strain evidence="3 4">A4</strain>
        <strain evidence="2 5">ONT-3</strain>
    </source>
</reference>
<evidence type="ECO:0000313" key="2">
    <source>
        <dbReference type="EMBL" id="KAE9107102.1"/>
    </source>
</evidence>
<evidence type="ECO:0000256" key="1">
    <source>
        <dbReference type="SAM" id="MobiDB-lite"/>
    </source>
</evidence>
<feature type="region of interest" description="Disordered" evidence="1">
    <location>
        <begin position="1"/>
        <end position="21"/>
    </location>
</feature>
<proteinExistence type="predicted"/>
<protein>
    <submittedName>
        <fullName evidence="3">Uncharacterized protein</fullName>
    </submittedName>
</protein>
<dbReference type="EMBL" id="QXFX01000689">
    <property type="protein sequence ID" value="KAE9107102.1"/>
    <property type="molecule type" value="Genomic_DNA"/>
</dbReference>
<dbReference type="Proteomes" id="UP000437068">
    <property type="component" value="Unassembled WGS sequence"/>
</dbReference>
<evidence type="ECO:0000313" key="3">
    <source>
        <dbReference type="EMBL" id="KAE9313578.1"/>
    </source>
</evidence>
<feature type="compositionally biased region" description="Low complexity" evidence="1">
    <location>
        <begin position="8"/>
        <end position="21"/>
    </location>
</feature>
<dbReference type="EMBL" id="QXGE01000399">
    <property type="protein sequence ID" value="KAE9313578.1"/>
    <property type="molecule type" value="Genomic_DNA"/>
</dbReference>
<dbReference type="Proteomes" id="UP000488956">
    <property type="component" value="Unassembled WGS sequence"/>
</dbReference>
<evidence type="ECO:0000313" key="5">
    <source>
        <dbReference type="Proteomes" id="UP000488956"/>
    </source>
</evidence>
<gene>
    <name evidence="3" type="ORF">PF001_g8670</name>
    <name evidence="2" type="ORF">PF010_g12396</name>
</gene>
<sequence>MVSSISVPTTSNAPSAASSSLLTATSGSGSASATSGGARVSLLPPAATGTPLAVSGTSTPLAPRSVALLQLAAAAGGSSVTPLVASTLQTASTVQYTPTLGVLTRLVPRLGAGTMLAPAVAQVSASIFDIRRGEAVVGIPDGLSHSVPVPHFSEEELARLSALGGVDAVSELLQANPLRPVNFSDAHVRLAAEREMLALSRCFHLSRREHCALAAASHSVRFDSGGSANYSSGFSGVDLVAPDCVCGFSERVDQGARCAYRNNAVVGERAFSVSVTRADSYHIGRDRRLEI</sequence>
<evidence type="ECO:0000313" key="4">
    <source>
        <dbReference type="Proteomes" id="UP000437068"/>
    </source>
</evidence>
<comment type="caution">
    <text evidence="3">The sequence shown here is derived from an EMBL/GenBank/DDBJ whole genome shotgun (WGS) entry which is preliminary data.</text>
</comment>
<accession>A0A6A4DWZ3</accession>
<dbReference type="AlphaFoldDB" id="A0A6A4DWZ3"/>
<organism evidence="3 4">
    <name type="scientific">Phytophthora fragariae</name>
    <dbReference type="NCBI Taxonomy" id="53985"/>
    <lineage>
        <taxon>Eukaryota</taxon>
        <taxon>Sar</taxon>
        <taxon>Stramenopiles</taxon>
        <taxon>Oomycota</taxon>
        <taxon>Peronosporomycetes</taxon>
        <taxon>Peronosporales</taxon>
        <taxon>Peronosporaceae</taxon>
        <taxon>Phytophthora</taxon>
    </lineage>
</organism>